<dbReference type="Pfam" id="PF04542">
    <property type="entry name" value="Sigma70_r2"/>
    <property type="match status" value="1"/>
</dbReference>
<feature type="domain" description="RNA polymerase sigma factor 70 region 4 type 2" evidence="8">
    <location>
        <begin position="132"/>
        <end position="183"/>
    </location>
</feature>
<evidence type="ECO:0000256" key="2">
    <source>
        <dbReference type="ARBA" id="ARBA00023015"/>
    </source>
</evidence>
<dbReference type="PROSITE" id="PS01063">
    <property type="entry name" value="SIGMA70_ECF"/>
    <property type="match status" value="1"/>
</dbReference>
<dbReference type="OrthoDB" id="9785675at2"/>
<dbReference type="GO" id="GO:0003677">
    <property type="term" value="F:DNA binding"/>
    <property type="evidence" value="ECO:0007669"/>
    <property type="project" value="UniProtKB-KW"/>
</dbReference>
<keyword evidence="10" id="KW-1185">Reference proteome</keyword>
<dbReference type="InterPro" id="IPR007627">
    <property type="entry name" value="RNA_pol_sigma70_r2"/>
</dbReference>
<dbReference type="Gene3D" id="1.10.10.10">
    <property type="entry name" value="Winged helix-like DNA-binding domain superfamily/Winged helix DNA-binding domain"/>
    <property type="match status" value="1"/>
</dbReference>
<dbReference type="KEGG" id="bts:Btus_2226"/>
<evidence type="ECO:0000259" key="8">
    <source>
        <dbReference type="Pfam" id="PF08281"/>
    </source>
</evidence>
<dbReference type="GO" id="GO:0006950">
    <property type="term" value="P:response to stress"/>
    <property type="evidence" value="ECO:0007669"/>
    <property type="project" value="UniProtKB-ARBA"/>
</dbReference>
<dbReference type="RefSeq" id="WP_013076186.1">
    <property type="nucleotide sequence ID" value="NC_014098.1"/>
</dbReference>
<dbReference type="GO" id="GO:0016987">
    <property type="term" value="F:sigma factor activity"/>
    <property type="evidence" value="ECO:0007669"/>
    <property type="project" value="UniProtKB-KW"/>
</dbReference>
<keyword evidence="4 6" id="KW-0238">DNA-binding</keyword>
<evidence type="ECO:0000313" key="10">
    <source>
        <dbReference type="Proteomes" id="UP000002368"/>
    </source>
</evidence>
<dbReference type="Gene3D" id="1.10.1740.10">
    <property type="match status" value="1"/>
</dbReference>
<organism evidence="9 10">
    <name type="scientific">Kyrpidia tusciae (strain DSM 2912 / NBRC 15312 / T2)</name>
    <name type="common">Bacillus tusciae</name>
    <dbReference type="NCBI Taxonomy" id="562970"/>
    <lineage>
        <taxon>Bacteria</taxon>
        <taxon>Bacillati</taxon>
        <taxon>Bacillota</taxon>
        <taxon>Bacilli</taxon>
        <taxon>Bacillales</taxon>
        <taxon>Alicyclobacillaceae</taxon>
        <taxon>Kyrpidia</taxon>
    </lineage>
</organism>
<dbReference type="EMBL" id="CP002017">
    <property type="protein sequence ID" value="ADG06903.1"/>
    <property type="molecule type" value="Genomic_DNA"/>
</dbReference>
<evidence type="ECO:0000256" key="3">
    <source>
        <dbReference type="ARBA" id="ARBA00023082"/>
    </source>
</evidence>
<sequence length="195" mass="22728">MSAEEDRRLILLCLHGEDEGYRELMNRYEKYVYALCRRLTGNRDDALDLTQETFIRAFRHLDRFQPGRPFKPWLRQVAVRLCLNRQRDKRAGQGHADLSLEHPLGEHLVLADTLASGDDPAREVEWRDLSVRLWQAVERLPPPYRLVVTLRHQEGMSYQEIADAAGLPVGTVKTYLFRARSRLKEELAGLYGWEV</sequence>
<evidence type="ECO:0000256" key="6">
    <source>
        <dbReference type="RuleBase" id="RU000716"/>
    </source>
</evidence>
<name>D5WRV1_KYRT2</name>
<dbReference type="InterPro" id="IPR000838">
    <property type="entry name" value="RNA_pol_sigma70_ECF_CS"/>
</dbReference>
<evidence type="ECO:0000256" key="4">
    <source>
        <dbReference type="ARBA" id="ARBA00023125"/>
    </source>
</evidence>
<keyword evidence="2 6" id="KW-0805">Transcription regulation</keyword>
<dbReference type="GO" id="GO:0006352">
    <property type="term" value="P:DNA-templated transcription initiation"/>
    <property type="evidence" value="ECO:0007669"/>
    <property type="project" value="InterPro"/>
</dbReference>
<dbReference type="CDD" id="cd06171">
    <property type="entry name" value="Sigma70_r4"/>
    <property type="match status" value="1"/>
</dbReference>
<dbReference type="SUPFAM" id="SSF88946">
    <property type="entry name" value="Sigma2 domain of RNA polymerase sigma factors"/>
    <property type="match status" value="1"/>
</dbReference>
<evidence type="ECO:0000256" key="1">
    <source>
        <dbReference type="ARBA" id="ARBA00010641"/>
    </source>
</evidence>
<dbReference type="PANTHER" id="PTHR43133">
    <property type="entry name" value="RNA POLYMERASE ECF-TYPE SIGMA FACTO"/>
    <property type="match status" value="1"/>
</dbReference>
<comment type="similarity">
    <text evidence="1 6">Belongs to the sigma-70 factor family. ECF subfamily.</text>
</comment>
<dbReference type="eggNOG" id="COG1595">
    <property type="taxonomic scope" value="Bacteria"/>
</dbReference>
<dbReference type="STRING" id="562970.Btus_2226"/>
<evidence type="ECO:0000313" key="9">
    <source>
        <dbReference type="EMBL" id="ADG06903.1"/>
    </source>
</evidence>
<dbReference type="Proteomes" id="UP000002368">
    <property type="component" value="Chromosome"/>
</dbReference>
<dbReference type="InterPro" id="IPR036388">
    <property type="entry name" value="WH-like_DNA-bd_sf"/>
</dbReference>
<dbReference type="AlphaFoldDB" id="D5WRV1"/>
<dbReference type="SUPFAM" id="SSF88659">
    <property type="entry name" value="Sigma3 and sigma4 domains of RNA polymerase sigma factors"/>
    <property type="match status" value="1"/>
</dbReference>
<evidence type="ECO:0000259" key="7">
    <source>
        <dbReference type="Pfam" id="PF04542"/>
    </source>
</evidence>
<keyword evidence="5 6" id="KW-0804">Transcription</keyword>
<dbReference type="HOGENOM" id="CLU_047691_3_0_9"/>
<keyword evidence="3 6" id="KW-0731">Sigma factor</keyword>
<dbReference type="NCBIfam" id="TIGR02937">
    <property type="entry name" value="sigma70-ECF"/>
    <property type="match status" value="1"/>
</dbReference>
<dbReference type="InterPro" id="IPR013249">
    <property type="entry name" value="RNA_pol_sigma70_r4_t2"/>
</dbReference>
<accession>D5WRV1</accession>
<gene>
    <name evidence="9" type="ordered locus">Btus_2226</name>
</gene>
<dbReference type="Pfam" id="PF08281">
    <property type="entry name" value="Sigma70_r4_2"/>
    <property type="match status" value="1"/>
</dbReference>
<dbReference type="InterPro" id="IPR014284">
    <property type="entry name" value="RNA_pol_sigma-70_dom"/>
</dbReference>
<dbReference type="InterPro" id="IPR013324">
    <property type="entry name" value="RNA_pol_sigma_r3/r4-like"/>
</dbReference>
<protein>
    <recommendedName>
        <fullName evidence="6">RNA polymerase sigma factor</fullName>
    </recommendedName>
</protein>
<reference evidence="9 10" key="1">
    <citation type="journal article" date="2011" name="Stand. Genomic Sci.">
        <title>Complete genome sequence of the thermophilic, hydrogen-oxidizing Bacillus tusciae type strain (T2) and reclassification in the new genus, Kyrpidia gen. nov. as Kyrpidia tusciae comb. nov. and emendation of the family Alicyclobacillaceae da Costa and Rainey, 2010.</title>
        <authorList>
            <person name="Klenk H.P."/>
            <person name="Lapidus A."/>
            <person name="Chertkov O."/>
            <person name="Copeland A."/>
            <person name="Del Rio T.G."/>
            <person name="Nolan M."/>
            <person name="Lucas S."/>
            <person name="Chen F."/>
            <person name="Tice H."/>
            <person name="Cheng J.F."/>
            <person name="Han C."/>
            <person name="Bruce D."/>
            <person name="Goodwin L."/>
            <person name="Pitluck S."/>
            <person name="Pati A."/>
            <person name="Ivanova N."/>
            <person name="Mavromatis K."/>
            <person name="Daum C."/>
            <person name="Chen A."/>
            <person name="Palaniappan K."/>
            <person name="Chang Y.J."/>
            <person name="Land M."/>
            <person name="Hauser L."/>
            <person name="Jeffries C.D."/>
            <person name="Detter J.C."/>
            <person name="Rohde M."/>
            <person name="Abt B."/>
            <person name="Pukall R."/>
            <person name="Goker M."/>
            <person name="Bristow J."/>
            <person name="Markowitz V."/>
            <person name="Hugenholtz P."/>
            <person name="Eisen J.A."/>
        </authorList>
    </citation>
    <scope>NUCLEOTIDE SEQUENCE [LARGE SCALE GENOMIC DNA]</scope>
    <source>
        <strain evidence="9 10">DSM 2912</strain>
    </source>
</reference>
<feature type="domain" description="RNA polymerase sigma-70 region 2" evidence="7">
    <location>
        <begin position="24"/>
        <end position="90"/>
    </location>
</feature>
<proteinExistence type="inferred from homology"/>
<evidence type="ECO:0000256" key="5">
    <source>
        <dbReference type="ARBA" id="ARBA00023163"/>
    </source>
</evidence>
<dbReference type="PANTHER" id="PTHR43133:SF8">
    <property type="entry name" value="RNA POLYMERASE SIGMA FACTOR HI_1459-RELATED"/>
    <property type="match status" value="1"/>
</dbReference>
<dbReference type="InterPro" id="IPR039425">
    <property type="entry name" value="RNA_pol_sigma-70-like"/>
</dbReference>
<dbReference type="InterPro" id="IPR013325">
    <property type="entry name" value="RNA_pol_sigma_r2"/>
</dbReference>